<dbReference type="InterPro" id="IPR050173">
    <property type="entry name" value="ABC_transporter_C-like"/>
</dbReference>
<evidence type="ECO:0000313" key="9">
    <source>
        <dbReference type="EMBL" id="MPC80266.1"/>
    </source>
</evidence>
<sequence length="78" mass="8455">MRSYYHIYAILSGISVVLSLSTNLLGQLAAGRGRKNLHQGMLRALVKAAPRFLDDTPAGRLLNRVTTDTAMIDKVSVG</sequence>
<keyword evidence="2 7" id="KW-0812">Transmembrane</keyword>
<evidence type="ECO:0000256" key="6">
    <source>
        <dbReference type="ARBA" id="ARBA00023136"/>
    </source>
</evidence>
<dbReference type="Proteomes" id="UP000324222">
    <property type="component" value="Unassembled WGS sequence"/>
</dbReference>
<dbReference type="Gene3D" id="1.20.1560.10">
    <property type="entry name" value="ABC transporter type 1, transmembrane domain"/>
    <property type="match status" value="1"/>
</dbReference>
<dbReference type="Pfam" id="PF00664">
    <property type="entry name" value="ABC_membrane"/>
    <property type="match status" value="1"/>
</dbReference>
<dbReference type="GO" id="GO:0016020">
    <property type="term" value="C:membrane"/>
    <property type="evidence" value="ECO:0007669"/>
    <property type="project" value="InterPro"/>
</dbReference>
<reference evidence="9 10" key="1">
    <citation type="submission" date="2019-05" db="EMBL/GenBank/DDBJ databases">
        <title>Another draft genome of Portunus trituberculatus and its Hox gene families provides insights of decapod evolution.</title>
        <authorList>
            <person name="Jeong J.-H."/>
            <person name="Song I."/>
            <person name="Kim S."/>
            <person name="Choi T."/>
            <person name="Kim D."/>
            <person name="Ryu S."/>
            <person name="Kim W."/>
        </authorList>
    </citation>
    <scope>NUCLEOTIDE SEQUENCE [LARGE SCALE GENOMIC DNA]</scope>
    <source>
        <tissue evidence="9">Muscle</tissue>
    </source>
</reference>
<dbReference type="PROSITE" id="PS50929">
    <property type="entry name" value="ABC_TM1F"/>
    <property type="match status" value="1"/>
</dbReference>
<evidence type="ECO:0000256" key="1">
    <source>
        <dbReference type="ARBA" id="ARBA00022448"/>
    </source>
</evidence>
<evidence type="ECO:0000256" key="3">
    <source>
        <dbReference type="ARBA" id="ARBA00022741"/>
    </source>
</evidence>
<protein>
    <submittedName>
        <fullName evidence="9">ATP-binding cassette sub-family C member Sur</fullName>
    </submittedName>
</protein>
<dbReference type="EMBL" id="VSRR010053531">
    <property type="protein sequence ID" value="MPC80266.1"/>
    <property type="molecule type" value="Genomic_DNA"/>
</dbReference>
<keyword evidence="3" id="KW-0547">Nucleotide-binding</keyword>
<name>A0A5B7IE75_PORTR</name>
<evidence type="ECO:0000259" key="8">
    <source>
        <dbReference type="PROSITE" id="PS50929"/>
    </source>
</evidence>
<keyword evidence="1" id="KW-0813">Transport</keyword>
<evidence type="ECO:0000256" key="4">
    <source>
        <dbReference type="ARBA" id="ARBA00022840"/>
    </source>
</evidence>
<evidence type="ECO:0000256" key="2">
    <source>
        <dbReference type="ARBA" id="ARBA00022692"/>
    </source>
</evidence>
<gene>
    <name evidence="9" type="primary">Sur_0</name>
    <name evidence="9" type="ORF">E2C01_074840</name>
</gene>
<keyword evidence="6 7" id="KW-0472">Membrane</keyword>
<evidence type="ECO:0000256" key="5">
    <source>
        <dbReference type="ARBA" id="ARBA00022989"/>
    </source>
</evidence>
<dbReference type="GO" id="GO:0140359">
    <property type="term" value="F:ABC-type transporter activity"/>
    <property type="evidence" value="ECO:0007669"/>
    <property type="project" value="InterPro"/>
</dbReference>
<dbReference type="OrthoDB" id="6347324at2759"/>
<comment type="caution">
    <text evidence="9">The sequence shown here is derived from an EMBL/GenBank/DDBJ whole genome shotgun (WGS) entry which is preliminary data.</text>
</comment>
<accession>A0A5B7IE75</accession>
<feature type="transmembrane region" description="Helical" evidence="7">
    <location>
        <begin position="6"/>
        <end position="26"/>
    </location>
</feature>
<dbReference type="AlphaFoldDB" id="A0A5B7IE75"/>
<dbReference type="InterPro" id="IPR011527">
    <property type="entry name" value="ABC1_TM_dom"/>
</dbReference>
<keyword evidence="4 9" id="KW-0067">ATP-binding</keyword>
<keyword evidence="10" id="KW-1185">Reference proteome</keyword>
<dbReference type="InterPro" id="IPR036640">
    <property type="entry name" value="ABC1_TM_sf"/>
</dbReference>
<dbReference type="PANTHER" id="PTHR24223">
    <property type="entry name" value="ATP-BINDING CASSETTE SUB-FAMILY C"/>
    <property type="match status" value="1"/>
</dbReference>
<organism evidence="9 10">
    <name type="scientific">Portunus trituberculatus</name>
    <name type="common">Swimming crab</name>
    <name type="synonym">Neptunus trituberculatus</name>
    <dbReference type="NCBI Taxonomy" id="210409"/>
    <lineage>
        <taxon>Eukaryota</taxon>
        <taxon>Metazoa</taxon>
        <taxon>Ecdysozoa</taxon>
        <taxon>Arthropoda</taxon>
        <taxon>Crustacea</taxon>
        <taxon>Multicrustacea</taxon>
        <taxon>Malacostraca</taxon>
        <taxon>Eumalacostraca</taxon>
        <taxon>Eucarida</taxon>
        <taxon>Decapoda</taxon>
        <taxon>Pleocyemata</taxon>
        <taxon>Brachyura</taxon>
        <taxon>Eubrachyura</taxon>
        <taxon>Portunoidea</taxon>
        <taxon>Portunidae</taxon>
        <taxon>Portuninae</taxon>
        <taxon>Portunus</taxon>
    </lineage>
</organism>
<feature type="domain" description="ABC transmembrane type-1" evidence="8">
    <location>
        <begin position="7"/>
        <end position="78"/>
    </location>
</feature>
<evidence type="ECO:0000313" key="10">
    <source>
        <dbReference type="Proteomes" id="UP000324222"/>
    </source>
</evidence>
<dbReference type="SUPFAM" id="SSF90123">
    <property type="entry name" value="ABC transporter transmembrane region"/>
    <property type="match status" value="1"/>
</dbReference>
<dbReference type="PANTHER" id="PTHR24223:SF461">
    <property type="entry name" value="ATP-BINDING CASSETTE SUB-FAMILY C MEMBER SUR"/>
    <property type="match status" value="1"/>
</dbReference>
<keyword evidence="5 7" id="KW-1133">Transmembrane helix</keyword>
<evidence type="ECO:0000256" key="7">
    <source>
        <dbReference type="SAM" id="Phobius"/>
    </source>
</evidence>
<proteinExistence type="predicted"/>
<dbReference type="GO" id="GO:0005524">
    <property type="term" value="F:ATP binding"/>
    <property type="evidence" value="ECO:0007669"/>
    <property type="project" value="UniProtKB-KW"/>
</dbReference>